<dbReference type="EMBL" id="QTSX02002298">
    <property type="protein sequence ID" value="KAJ9076301.1"/>
    <property type="molecule type" value="Genomic_DNA"/>
</dbReference>
<proteinExistence type="predicted"/>
<dbReference type="Proteomes" id="UP001165960">
    <property type="component" value="Unassembled WGS sequence"/>
</dbReference>
<sequence>MPRSDWPRLPCQGNQPSLGISAGIQLNLLILGPFLIHNIRPTVPMQHASLAVEFGYPIPKPSSQKETLPSSESNFHRQEVSLRTGSLNSNQPYPFTTP</sequence>
<comment type="caution">
    <text evidence="1">The sequence shown here is derived from an EMBL/GenBank/DDBJ whole genome shotgun (WGS) entry which is preliminary data.</text>
</comment>
<keyword evidence="2" id="KW-1185">Reference proteome</keyword>
<name>A0ACC2TPK5_9FUNG</name>
<protein>
    <submittedName>
        <fullName evidence="1">Uncharacterized protein</fullName>
    </submittedName>
</protein>
<organism evidence="1 2">
    <name type="scientific">Entomophthora muscae</name>
    <dbReference type="NCBI Taxonomy" id="34485"/>
    <lineage>
        <taxon>Eukaryota</taxon>
        <taxon>Fungi</taxon>
        <taxon>Fungi incertae sedis</taxon>
        <taxon>Zoopagomycota</taxon>
        <taxon>Entomophthoromycotina</taxon>
        <taxon>Entomophthoromycetes</taxon>
        <taxon>Entomophthorales</taxon>
        <taxon>Entomophthoraceae</taxon>
        <taxon>Entomophthora</taxon>
    </lineage>
</organism>
<reference evidence="1" key="1">
    <citation type="submission" date="2022-04" db="EMBL/GenBank/DDBJ databases">
        <title>Genome of the entomopathogenic fungus Entomophthora muscae.</title>
        <authorList>
            <person name="Elya C."/>
            <person name="Lovett B.R."/>
            <person name="Lee E."/>
            <person name="Macias A.M."/>
            <person name="Hajek A.E."/>
            <person name="De Bivort B.L."/>
            <person name="Kasson M.T."/>
            <person name="De Fine Licht H.H."/>
            <person name="Stajich J.E."/>
        </authorList>
    </citation>
    <scope>NUCLEOTIDE SEQUENCE</scope>
    <source>
        <strain evidence="1">Berkeley</strain>
    </source>
</reference>
<evidence type="ECO:0000313" key="2">
    <source>
        <dbReference type="Proteomes" id="UP001165960"/>
    </source>
</evidence>
<accession>A0ACC2TPK5</accession>
<gene>
    <name evidence="1" type="ORF">DSO57_1027549</name>
</gene>
<evidence type="ECO:0000313" key="1">
    <source>
        <dbReference type="EMBL" id="KAJ9076301.1"/>
    </source>
</evidence>